<evidence type="ECO:0000313" key="4">
    <source>
        <dbReference type="Proteomes" id="UP000474228"/>
    </source>
</evidence>
<gene>
    <name evidence="3" type="ORF">GM539_13595</name>
</gene>
<dbReference type="Gene3D" id="1.10.10.1230">
    <property type="entry name" value="Penicillin-binding protein, N-terminal non-catalytic domain, head sub-domain"/>
    <property type="match status" value="1"/>
</dbReference>
<dbReference type="Gene3D" id="3.90.1310.10">
    <property type="entry name" value="Penicillin-binding protein 2a (Domain 2)"/>
    <property type="match status" value="1"/>
</dbReference>
<keyword evidence="2" id="KW-0472">Membrane</keyword>
<comment type="subcellular location">
    <subcellularLocation>
        <location evidence="1">Membrane</location>
        <topology evidence="1">Single-pass membrane protein</topology>
    </subcellularLocation>
</comment>
<feature type="non-terminal residue" evidence="3">
    <location>
        <position position="91"/>
    </location>
</feature>
<dbReference type="PANTHER" id="PTHR30627:SF2">
    <property type="entry name" value="PEPTIDOGLYCAN D,D-TRANSPEPTIDASE MRDA"/>
    <property type="match status" value="1"/>
</dbReference>
<accession>A0A6G2D693</accession>
<dbReference type="AlphaFoldDB" id="A0A6G2D693"/>
<dbReference type="GO" id="GO:0071972">
    <property type="term" value="F:peptidoglycan L,D-transpeptidase activity"/>
    <property type="evidence" value="ECO:0007669"/>
    <property type="project" value="TreeGrafter"/>
</dbReference>
<evidence type="ECO:0000256" key="2">
    <source>
        <dbReference type="SAM" id="Phobius"/>
    </source>
</evidence>
<reference evidence="3 4" key="1">
    <citation type="submission" date="2019-11" db="EMBL/GenBank/DDBJ databases">
        <title>Growth characteristics of pneumococcus vary with the chemical composition of the capsule and with environmental conditions.</title>
        <authorList>
            <person name="Tothpal A."/>
            <person name="Desobry K."/>
            <person name="Joshi S."/>
            <person name="Wyllie A.L."/>
            <person name="Weinberger D.M."/>
        </authorList>
    </citation>
    <scope>NUCLEOTIDE SEQUENCE [LARGE SCALE GENOMIC DNA]</scope>
    <source>
        <strain evidence="4">pnumococcus22F</strain>
    </source>
</reference>
<dbReference type="Proteomes" id="UP000474228">
    <property type="component" value="Unassembled WGS sequence"/>
</dbReference>
<feature type="non-terminal residue" evidence="3">
    <location>
        <position position="1"/>
    </location>
</feature>
<keyword evidence="2" id="KW-1133">Transmembrane helix</keyword>
<dbReference type="GO" id="GO:0005886">
    <property type="term" value="C:plasma membrane"/>
    <property type="evidence" value="ECO:0007669"/>
    <property type="project" value="TreeGrafter"/>
</dbReference>
<dbReference type="GO" id="GO:0071555">
    <property type="term" value="P:cell wall organization"/>
    <property type="evidence" value="ECO:0007669"/>
    <property type="project" value="TreeGrafter"/>
</dbReference>
<sequence length="91" mass="10216">FNSHSIPIRLNLLFAIVILLFMTIIGRYLYMQVLNKDFYETKLASASQTRVTTGSARGEIYDAAGKPLVENTVKQVVAFTRSNKMTATDLK</sequence>
<keyword evidence="2" id="KW-0812">Transmembrane</keyword>
<dbReference type="PANTHER" id="PTHR30627">
    <property type="entry name" value="PEPTIDOGLYCAN D,D-TRANSPEPTIDASE"/>
    <property type="match status" value="1"/>
</dbReference>
<organism evidence="3 4">
    <name type="scientific">Streptococcus pneumoniae</name>
    <dbReference type="NCBI Taxonomy" id="1313"/>
    <lineage>
        <taxon>Bacteria</taxon>
        <taxon>Bacillati</taxon>
        <taxon>Bacillota</taxon>
        <taxon>Bacilli</taxon>
        <taxon>Lactobacillales</taxon>
        <taxon>Streptococcaceae</taxon>
        <taxon>Streptococcus</taxon>
    </lineage>
</organism>
<feature type="transmembrane region" description="Helical" evidence="2">
    <location>
        <begin position="12"/>
        <end position="30"/>
    </location>
</feature>
<comment type="caution">
    <text evidence="3">The sequence shown here is derived from an EMBL/GenBank/DDBJ whole genome shotgun (WGS) entry which is preliminary data.</text>
</comment>
<evidence type="ECO:0000256" key="1">
    <source>
        <dbReference type="ARBA" id="ARBA00004167"/>
    </source>
</evidence>
<dbReference type="InterPro" id="IPR050515">
    <property type="entry name" value="Beta-lactam/transpept"/>
</dbReference>
<evidence type="ECO:0000313" key="3">
    <source>
        <dbReference type="EMBL" id="MTV64364.1"/>
    </source>
</evidence>
<dbReference type="GO" id="GO:0008658">
    <property type="term" value="F:penicillin binding"/>
    <property type="evidence" value="ECO:0007669"/>
    <property type="project" value="TreeGrafter"/>
</dbReference>
<dbReference type="EMBL" id="WNHJ01000637">
    <property type="protein sequence ID" value="MTV64364.1"/>
    <property type="molecule type" value="Genomic_DNA"/>
</dbReference>
<proteinExistence type="predicted"/>
<protein>
    <submittedName>
        <fullName evidence="3">Penicillin-binding protein 2</fullName>
    </submittedName>
</protein>
<name>A0A6G2D693_STREE</name>